<dbReference type="InterPro" id="IPR006797">
    <property type="entry name" value="PRELI/MSF1_dom"/>
</dbReference>
<accession>A0ABR3KUW5</accession>
<reference evidence="3 4" key="1">
    <citation type="submission" date="2024-07" db="EMBL/GenBank/DDBJ databases">
        <title>Enhanced genomic and transcriptomic resources for Trichinella pseudospiralis and T. spiralis underpin the discovery of pronounced molecular differences between stages and species.</title>
        <authorList>
            <person name="Pasi K.K."/>
            <person name="La Rosa G."/>
            <person name="Gomez-Morales M.A."/>
            <person name="Tosini F."/>
            <person name="Sumanam S."/>
            <person name="Young N.D."/>
            <person name="Chang B.C."/>
            <person name="Robin G.B."/>
        </authorList>
    </citation>
    <scope>NUCLEOTIDE SEQUENCE [LARGE SCALE GENOMIC DNA]</scope>
    <source>
        <strain evidence="3">ISS534</strain>
    </source>
</reference>
<dbReference type="InterPro" id="IPR037365">
    <property type="entry name" value="Slowmo/Ups"/>
</dbReference>
<proteinExistence type="predicted"/>
<name>A0ABR3KUW5_TRISP</name>
<dbReference type="Pfam" id="PF04707">
    <property type="entry name" value="PRELI"/>
    <property type="match status" value="1"/>
</dbReference>
<evidence type="ECO:0000313" key="3">
    <source>
        <dbReference type="EMBL" id="KAL1244267.1"/>
    </source>
</evidence>
<organism evidence="3 4">
    <name type="scientific">Trichinella spiralis</name>
    <name type="common">Trichina worm</name>
    <dbReference type="NCBI Taxonomy" id="6334"/>
    <lineage>
        <taxon>Eukaryota</taxon>
        <taxon>Metazoa</taxon>
        <taxon>Ecdysozoa</taxon>
        <taxon>Nematoda</taxon>
        <taxon>Enoplea</taxon>
        <taxon>Dorylaimia</taxon>
        <taxon>Trichinellida</taxon>
        <taxon>Trichinellidae</taxon>
        <taxon>Trichinella</taxon>
    </lineage>
</organism>
<keyword evidence="1" id="KW-0732">Signal</keyword>
<protein>
    <submittedName>
        <fullName evidence="3">Protein slowmo</fullName>
    </submittedName>
</protein>
<dbReference type="PANTHER" id="PTHR11158">
    <property type="entry name" value="MSF1/PX19 RELATED"/>
    <property type="match status" value="1"/>
</dbReference>
<sequence>MTCCLLSKLFLLFVNLKRKVCSGIQEMKFWLSEHVFEHDWDTVVKAAWRKYPNPLKPEVTGIDIVNRELGPDGILRTDRVIRTEWRVPSWATKLIGLKNPSYAHEYSEVDTQSKRMLLRSQNLNCRNFVCVEETLKYVPHPTEANKTLMTQAASISVYGVPLISYMENMLVNMFRFNSQKGCQAMEWVINNIKPAGKVATVLTETSRMGALPSYFYWLADQINGNVDSHGLKFCDVIFTNIMVVEASQWNCEVFDRYGAPVTITTQQRRNNYTELTINPLTALNCMRYAKKTPSTLDRN</sequence>
<feature type="signal peptide" evidence="1">
    <location>
        <begin position="1"/>
        <end position="23"/>
    </location>
</feature>
<evidence type="ECO:0000313" key="4">
    <source>
        <dbReference type="Proteomes" id="UP001558632"/>
    </source>
</evidence>
<comment type="caution">
    <text evidence="3">The sequence shown here is derived from an EMBL/GenBank/DDBJ whole genome shotgun (WGS) entry which is preliminary data.</text>
</comment>
<dbReference type="PROSITE" id="PS50904">
    <property type="entry name" value="PRELI_MSF1"/>
    <property type="match status" value="1"/>
</dbReference>
<dbReference type="Proteomes" id="UP001558632">
    <property type="component" value="Unassembled WGS sequence"/>
</dbReference>
<feature type="domain" description="PRELI/MSF1" evidence="2">
    <location>
        <begin position="27"/>
        <end position="197"/>
    </location>
</feature>
<evidence type="ECO:0000259" key="2">
    <source>
        <dbReference type="PROSITE" id="PS50904"/>
    </source>
</evidence>
<dbReference type="EMBL" id="JBEUSY010000137">
    <property type="protein sequence ID" value="KAL1244267.1"/>
    <property type="molecule type" value="Genomic_DNA"/>
</dbReference>
<keyword evidence="4" id="KW-1185">Reference proteome</keyword>
<gene>
    <name evidence="3" type="ORF">TSPI_00474</name>
</gene>
<feature type="chain" id="PRO_5046303581" evidence="1">
    <location>
        <begin position="24"/>
        <end position="299"/>
    </location>
</feature>
<evidence type="ECO:0000256" key="1">
    <source>
        <dbReference type="SAM" id="SignalP"/>
    </source>
</evidence>